<dbReference type="OrthoDB" id="308383at2759"/>
<dbReference type="AlphaFoldDB" id="A0A5J4WN05"/>
<evidence type="ECO:0000313" key="3">
    <source>
        <dbReference type="Proteomes" id="UP000324800"/>
    </source>
</evidence>
<dbReference type="Gene3D" id="2.170.270.10">
    <property type="entry name" value="SET domain"/>
    <property type="match status" value="1"/>
</dbReference>
<organism evidence="2 3">
    <name type="scientific">Streblomastix strix</name>
    <dbReference type="NCBI Taxonomy" id="222440"/>
    <lineage>
        <taxon>Eukaryota</taxon>
        <taxon>Metamonada</taxon>
        <taxon>Preaxostyla</taxon>
        <taxon>Oxymonadida</taxon>
        <taxon>Streblomastigidae</taxon>
        <taxon>Streblomastix</taxon>
    </lineage>
</organism>
<comment type="caution">
    <text evidence="2">The sequence shown here is derived from an EMBL/GenBank/DDBJ whole genome shotgun (WGS) entry which is preliminary data.</text>
</comment>
<protein>
    <recommendedName>
        <fullName evidence="1">SET domain-containing protein</fullName>
    </recommendedName>
</protein>
<dbReference type="Pfam" id="PF00856">
    <property type="entry name" value="SET"/>
    <property type="match status" value="1"/>
</dbReference>
<evidence type="ECO:0000313" key="2">
    <source>
        <dbReference type="EMBL" id="KAA6396046.1"/>
    </source>
</evidence>
<dbReference type="InterPro" id="IPR001214">
    <property type="entry name" value="SET_dom"/>
</dbReference>
<dbReference type="EMBL" id="SNRW01001532">
    <property type="protein sequence ID" value="KAA6396046.1"/>
    <property type="molecule type" value="Genomic_DNA"/>
</dbReference>
<accession>A0A5J4WN05</accession>
<dbReference type="Proteomes" id="UP000324800">
    <property type="component" value="Unassembled WGS sequence"/>
</dbReference>
<sequence>MASKGKQKPKQELNEKVIEELVNGVPTKFILSQTPWGWGLKAFYHYKKGDIVCHYQGDIIDKSEYLRRVQKKIEEDNLVFSYIQMSKAKILDPDYHDECIGKYANAACRELGESNNCYYAVSNTYDTVNIRAVTDVKPGDWILCAYGSSFSGRLRKLRRELKLKQSTIKCTDLTNVVNFVDEEIPKEDIPLIPKVKSPVRSKPVVSINLISPPHTPLQPFKMRIGKVRPGADLEIDQQNLDGQLKSPEVPKVIMAEREDR</sequence>
<gene>
    <name evidence="2" type="ORF">EZS28_008430</name>
</gene>
<evidence type="ECO:0000259" key="1">
    <source>
        <dbReference type="PROSITE" id="PS50280"/>
    </source>
</evidence>
<reference evidence="2 3" key="1">
    <citation type="submission" date="2019-03" db="EMBL/GenBank/DDBJ databases">
        <title>Single cell metagenomics reveals metabolic interactions within the superorganism composed of flagellate Streblomastix strix and complex community of Bacteroidetes bacteria on its surface.</title>
        <authorList>
            <person name="Treitli S.C."/>
            <person name="Kolisko M."/>
            <person name="Husnik F."/>
            <person name="Keeling P."/>
            <person name="Hampl V."/>
        </authorList>
    </citation>
    <scope>NUCLEOTIDE SEQUENCE [LARGE SCALE GENOMIC DNA]</scope>
    <source>
        <strain evidence="2">ST1C</strain>
    </source>
</reference>
<name>A0A5J4WN05_9EUKA</name>
<dbReference type="InterPro" id="IPR046341">
    <property type="entry name" value="SET_dom_sf"/>
</dbReference>
<feature type="domain" description="SET" evidence="1">
    <location>
        <begin position="27"/>
        <end position="147"/>
    </location>
</feature>
<dbReference type="SUPFAM" id="SSF82199">
    <property type="entry name" value="SET domain"/>
    <property type="match status" value="1"/>
</dbReference>
<dbReference type="PROSITE" id="PS50280">
    <property type="entry name" value="SET"/>
    <property type="match status" value="1"/>
</dbReference>
<proteinExistence type="predicted"/>